<keyword evidence="5 6" id="KW-0694">RNA-binding</keyword>
<dbReference type="EC" id="3.1.26.5" evidence="6"/>
<proteinExistence type="inferred from homology"/>
<dbReference type="PATRIC" id="fig|1359168.3.peg.50"/>
<evidence type="ECO:0000313" key="7">
    <source>
        <dbReference type="EMBL" id="KJV57520.1"/>
    </source>
</evidence>
<dbReference type="AlphaFoldDB" id="A0A0F3MP47"/>
<evidence type="ECO:0000256" key="1">
    <source>
        <dbReference type="ARBA" id="ARBA00022694"/>
    </source>
</evidence>
<keyword evidence="4 6" id="KW-0378">Hydrolase</keyword>
<keyword evidence="3 6" id="KW-0255">Endonuclease</keyword>
<dbReference type="OrthoDB" id="7161731at2"/>
<keyword evidence="8" id="KW-1185">Reference proteome</keyword>
<name>A0A0F3MP47_9RICK</name>
<gene>
    <name evidence="6" type="primary">rnpA</name>
    <name evidence="7" type="ORF">OCHUTO_0048</name>
</gene>
<dbReference type="RefSeq" id="WP_045796880.1">
    <property type="nucleotide sequence ID" value="NZ_LANP01000001.1"/>
</dbReference>
<comment type="caution">
    <text evidence="7">The sequence shown here is derived from an EMBL/GenBank/DDBJ whole genome shotgun (WGS) entry which is preliminary data.</text>
</comment>
<dbReference type="GO" id="GO:0004526">
    <property type="term" value="F:ribonuclease P activity"/>
    <property type="evidence" value="ECO:0007669"/>
    <property type="project" value="UniProtKB-UniRule"/>
</dbReference>
<protein>
    <recommendedName>
        <fullName evidence="6">Ribonuclease P protein component</fullName>
        <shortName evidence="6">RNase P protein</shortName>
        <shortName evidence="6">RNaseP protein</shortName>
        <ecNumber evidence="6">3.1.26.5</ecNumber>
    </recommendedName>
    <alternativeName>
        <fullName evidence="6">Protein C5</fullName>
    </alternativeName>
</protein>
<organism evidence="7 8">
    <name type="scientific">Orientia chuto str. Dubai</name>
    <dbReference type="NCBI Taxonomy" id="1359168"/>
    <lineage>
        <taxon>Bacteria</taxon>
        <taxon>Pseudomonadati</taxon>
        <taxon>Pseudomonadota</taxon>
        <taxon>Alphaproteobacteria</taxon>
        <taxon>Rickettsiales</taxon>
        <taxon>Rickettsiaceae</taxon>
        <taxon>Rickettsieae</taxon>
        <taxon>Orientia</taxon>
    </lineage>
</organism>
<dbReference type="InterPro" id="IPR014721">
    <property type="entry name" value="Ribsml_uS5_D2-typ_fold_subgr"/>
</dbReference>
<evidence type="ECO:0000256" key="3">
    <source>
        <dbReference type="ARBA" id="ARBA00022759"/>
    </source>
</evidence>
<dbReference type="GO" id="GO:0000049">
    <property type="term" value="F:tRNA binding"/>
    <property type="evidence" value="ECO:0007669"/>
    <property type="project" value="UniProtKB-UniRule"/>
</dbReference>
<evidence type="ECO:0000256" key="2">
    <source>
        <dbReference type="ARBA" id="ARBA00022722"/>
    </source>
</evidence>
<dbReference type="SUPFAM" id="SSF54211">
    <property type="entry name" value="Ribosomal protein S5 domain 2-like"/>
    <property type="match status" value="1"/>
</dbReference>
<sequence>MEICRRLIIDSLKSQLAFKVINKYGQRIVSKNLILISHSLQDNFKALEVYEKRKITQKLLQLLPMKIYLGLKVSKKCGRTAVIRNVIKRRVKACMRQVISENFGDKNNAHDISCTLSTQGYIKHNDCYITKRSNSSLLSRAYLIIPHRHIIKASYLELSNELKKLLKHLSKIT</sequence>
<comment type="function">
    <text evidence="6">RNaseP catalyzes the removal of the 5'-leader sequence from pre-tRNA to produce the mature 5'-terminus. It can also cleave other RNA substrates such as 4.5S RNA. The protein component plays an auxiliary but essential role in vivo by binding to the 5'-leader sequence and broadening the substrate specificity of the ribozyme.</text>
</comment>
<evidence type="ECO:0000256" key="4">
    <source>
        <dbReference type="ARBA" id="ARBA00022801"/>
    </source>
</evidence>
<dbReference type="InterPro" id="IPR000100">
    <property type="entry name" value="RNase_P"/>
</dbReference>
<dbReference type="InterPro" id="IPR020568">
    <property type="entry name" value="Ribosomal_Su5_D2-typ_SF"/>
</dbReference>
<keyword evidence="1 6" id="KW-0819">tRNA processing</keyword>
<dbReference type="Gene3D" id="3.30.230.10">
    <property type="match status" value="1"/>
</dbReference>
<keyword evidence="2 6" id="KW-0540">Nuclease</keyword>
<reference evidence="7 8" key="1">
    <citation type="submission" date="2015-02" db="EMBL/GenBank/DDBJ databases">
        <title>Genome Sequencing of Rickettsiales.</title>
        <authorList>
            <person name="Daugherty S.C."/>
            <person name="Su Q."/>
            <person name="Abolude K."/>
            <person name="Beier-Sexton M."/>
            <person name="Carlyon J.A."/>
            <person name="Carter R."/>
            <person name="Day N.P."/>
            <person name="Dumler S.J."/>
            <person name="Dyachenko V."/>
            <person name="Godinez A."/>
            <person name="Kurtti T.J."/>
            <person name="Lichay M."/>
            <person name="Mullins K.E."/>
            <person name="Ott S."/>
            <person name="Pappas-Brown V."/>
            <person name="Paris D.H."/>
            <person name="Patel P."/>
            <person name="Richards A.L."/>
            <person name="Sadzewicz L."/>
            <person name="Sears K."/>
            <person name="Seidman D."/>
            <person name="Sengamalay N."/>
            <person name="Stenos J."/>
            <person name="Tallon L.J."/>
            <person name="Vincent G."/>
            <person name="Fraser C.M."/>
            <person name="Munderloh U."/>
            <person name="Dunning-Hotopp J.C."/>
        </authorList>
    </citation>
    <scope>NUCLEOTIDE SEQUENCE [LARGE SCALE GENOMIC DNA]</scope>
    <source>
        <strain evidence="7 8">Fuller</strain>
    </source>
</reference>
<comment type="subunit">
    <text evidence="6">Consists of a catalytic RNA component (M1 or rnpB) and a protein subunit.</text>
</comment>
<dbReference type="STRING" id="1359168.OCHUTO_0048"/>
<dbReference type="HAMAP" id="MF_00227">
    <property type="entry name" value="RNase_P"/>
    <property type="match status" value="1"/>
</dbReference>
<dbReference type="Pfam" id="PF00825">
    <property type="entry name" value="Ribonuclease_P"/>
    <property type="match status" value="1"/>
</dbReference>
<dbReference type="Proteomes" id="UP000033616">
    <property type="component" value="Unassembled WGS sequence"/>
</dbReference>
<evidence type="ECO:0000256" key="5">
    <source>
        <dbReference type="ARBA" id="ARBA00022884"/>
    </source>
</evidence>
<evidence type="ECO:0000256" key="6">
    <source>
        <dbReference type="HAMAP-Rule" id="MF_00227"/>
    </source>
</evidence>
<dbReference type="GO" id="GO:0001682">
    <property type="term" value="P:tRNA 5'-leader removal"/>
    <property type="evidence" value="ECO:0007669"/>
    <property type="project" value="UniProtKB-UniRule"/>
</dbReference>
<evidence type="ECO:0000313" key="8">
    <source>
        <dbReference type="Proteomes" id="UP000033616"/>
    </source>
</evidence>
<dbReference type="EMBL" id="LANP01000001">
    <property type="protein sequence ID" value="KJV57520.1"/>
    <property type="molecule type" value="Genomic_DNA"/>
</dbReference>
<comment type="similarity">
    <text evidence="6">Belongs to the RnpA family.</text>
</comment>
<accession>A0A0F3MP47</accession>
<comment type="catalytic activity">
    <reaction evidence="6">
        <text>Endonucleolytic cleavage of RNA, removing 5'-extranucleotides from tRNA precursor.</text>
        <dbReference type="EC" id="3.1.26.5"/>
    </reaction>
</comment>